<proteinExistence type="predicted"/>
<comment type="caution">
    <text evidence="1">The sequence shown here is derived from an EMBL/GenBank/DDBJ whole genome shotgun (WGS) entry which is preliminary data.</text>
</comment>
<dbReference type="EMBL" id="CAJNOL010004600">
    <property type="protein sequence ID" value="CAF1591255.1"/>
    <property type="molecule type" value="Genomic_DNA"/>
</dbReference>
<evidence type="ECO:0000313" key="4">
    <source>
        <dbReference type="Proteomes" id="UP000663870"/>
    </source>
</evidence>
<evidence type="ECO:0000313" key="2">
    <source>
        <dbReference type="EMBL" id="CAF1591255.1"/>
    </source>
</evidence>
<sequence>MAELHTTAILRNTDHSYIQTEDDNSTIRQVLADIERLMNMLCNELDQNKSSISSNLINYSPQQQLKITSSLCYPTSSPTITSVTITDDNHRLIEHLRHRIARLEHERNVLLTSYQLLIKLLK</sequence>
<dbReference type="Proteomes" id="UP000663854">
    <property type="component" value="Unassembled WGS sequence"/>
</dbReference>
<keyword evidence="4" id="KW-1185">Reference proteome</keyword>
<accession>A0A815FUY8</accession>
<reference evidence="1" key="1">
    <citation type="submission" date="2021-02" db="EMBL/GenBank/DDBJ databases">
        <authorList>
            <person name="Nowell W R."/>
        </authorList>
    </citation>
    <scope>NUCLEOTIDE SEQUENCE</scope>
</reference>
<name>A0A815FUY8_9BILA</name>
<dbReference type="AlphaFoldDB" id="A0A815FUY8"/>
<dbReference type="Proteomes" id="UP000663870">
    <property type="component" value="Unassembled WGS sequence"/>
</dbReference>
<evidence type="ECO:0000313" key="3">
    <source>
        <dbReference type="Proteomes" id="UP000663854"/>
    </source>
</evidence>
<gene>
    <name evidence="2" type="ORF">JXQ802_LOCUS47263</name>
    <name evidence="1" type="ORF">PYM288_LOCUS31376</name>
</gene>
<dbReference type="EMBL" id="CAJNOH010003280">
    <property type="protein sequence ID" value="CAF1330342.1"/>
    <property type="molecule type" value="Genomic_DNA"/>
</dbReference>
<protein>
    <submittedName>
        <fullName evidence="1">Uncharacterized protein</fullName>
    </submittedName>
</protein>
<evidence type="ECO:0000313" key="1">
    <source>
        <dbReference type="EMBL" id="CAF1330342.1"/>
    </source>
</evidence>
<organism evidence="1 3">
    <name type="scientific">Rotaria sordida</name>
    <dbReference type="NCBI Taxonomy" id="392033"/>
    <lineage>
        <taxon>Eukaryota</taxon>
        <taxon>Metazoa</taxon>
        <taxon>Spiralia</taxon>
        <taxon>Gnathifera</taxon>
        <taxon>Rotifera</taxon>
        <taxon>Eurotatoria</taxon>
        <taxon>Bdelloidea</taxon>
        <taxon>Philodinida</taxon>
        <taxon>Philodinidae</taxon>
        <taxon>Rotaria</taxon>
    </lineage>
</organism>